<gene>
    <name evidence="2" type="ORF">ACFO8L_11905</name>
</gene>
<proteinExistence type="predicted"/>
<sequence>MNRPAGPRRTGAPAADPTGRPPDVQNPAGGRPESTRKPSGARKASQPARPPEGRGTAEAAGLADRIAQAVAGCRDVASLGGSQVATYLSGRTVSGVAVRDTEVEVAVAVRYGRPLAEIAEDVRTAVGKLAPGLPVHVRIVDIDEPGARTGAADRPGDPPVPK</sequence>
<keyword evidence="3" id="KW-1185">Reference proteome</keyword>
<dbReference type="RefSeq" id="WP_262842506.1">
    <property type="nucleotide sequence ID" value="NZ_JANZYP010000011.1"/>
</dbReference>
<evidence type="ECO:0000256" key="1">
    <source>
        <dbReference type="SAM" id="MobiDB-lite"/>
    </source>
</evidence>
<organism evidence="2 3">
    <name type="scientific">Sphaerisporangium corydalis</name>
    <dbReference type="NCBI Taxonomy" id="1441875"/>
    <lineage>
        <taxon>Bacteria</taxon>
        <taxon>Bacillati</taxon>
        <taxon>Actinomycetota</taxon>
        <taxon>Actinomycetes</taxon>
        <taxon>Streptosporangiales</taxon>
        <taxon>Streptosporangiaceae</taxon>
        <taxon>Sphaerisporangium</taxon>
    </lineage>
</organism>
<accession>A0ABV9EB54</accession>
<feature type="region of interest" description="Disordered" evidence="1">
    <location>
        <begin position="1"/>
        <end position="59"/>
    </location>
</feature>
<evidence type="ECO:0000313" key="2">
    <source>
        <dbReference type="EMBL" id="MFC4586785.1"/>
    </source>
</evidence>
<reference evidence="3" key="1">
    <citation type="journal article" date="2019" name="Int. J. Syst. Evol. Microbiol.">
        <title>The Global Catalogue of Microorganisms (GCM) 10K type strain sequencing project: providing services to taxonomists for standard genome sequencing and annotation.</title>
        <authorList>
            <consortium name="The Broad Institute Genomics Platform"/>
            <consortium name="The Broad Institute Genome Sequencing Center for Infectious Disease"/>
            <person name="Wu L."/>
            <person name="Ma J."/>
        </authorList>
    </citation>
    <scope>NUCLEOTIDE SEQUENCE [LARGE SCALE GENOMIC DNA]</scope>
    <source>
        <strain evidence="3">CCUG 49560</strain>
    </source>
</reference>
<comment type="caution">
    <text evidence="2">The sequence shown here is derived from an EMBL/GenBank/DDBJ whole genome shotgun (WGS) entry which is preliminary data.</text>
</comment>
<protein>
    <submittedName>
        <fullName evidence="2">Asp23/Gls24 family envelope stress response protein</fullName>
    </submittedName>
</protein>
<feature type="compositionally biased region" description="Low complexity" evidence="1">
    <location>
        <begin position="1"/>
        <end position="18"/>
    </location>
</feature>
<evidence type="ECO:0000313" key="3">
    <source>
        <dbReference type="Proteomes" id="UP001595891"/>
    </source>
</evidence>
<dbReference type="Proteomes" id="UP001595891">
    <property type="component" value="Unassembled WGS sequence"/>
</dbReference>
<name>A0ABV9EB54_9ACTN</name>
<dbReference type="EMBL" id="JBHSFN010000006">
    <property type="protein sequence ID" value="MFC4586785.1"/>
    <property type="molecule type" value="Genomic_DNA"/>
</dbReference>